<protein>
    <submittedName>
        <fullName evidence="1">Uncharacterized protein</fullName>
    </submittedName>
</protein>
<evidence type="ECO:0000313" key="2">
    <source>
        <dbReference type="Proteomes" id="UP000001075"/>
    </source>
</evidence>
<sequence length="66" mass="7832">MVLLIVQSVRYGTKMIDTELKKHIPKALCLCMSLYYHIQYVQRDKDIWGKHAVRIRLIFKPCSLPK</sequence>
<name>G3IBT5_CRIGR</name>
<accession>G3IBT5</accession>
<gene>
    <name evidence="1" type="ORF">I79_021118</name>
</gene>
<dbReference type="InParanoid" id="G3IBT5"/>
<dbReference type="AlphaFoldDB" id="G3IBT5"/>
<dbReference type="Proteomes" id="UP000001075">
    <property type="component" value="Unassembled WGS sequence"/>
</dbReference>
<dbReference type="EMBL" id="JH001852">
    <property type="protein sequence ID" value="EGV97365.1"/>
    <property type="molecule type" value="Genomic_DNA"/>
</dbReference>
<organism evidence="1 2">
    <name type="scientific">Cricetulus griseus</name>
    <name type="common">Chinese hamster</name>
    <name type="synonym">Cricetulus barabensis griseus</name>
    <dbReference type="NCBI Taxonomy" id="10029"/>
    <lineage>
        <taxon>Eukaryota</taxon>
        <taxon>Metazoa</taxon>
        <taxon>Chordata</taxon>
        <taxon>Craniata</taxon>
        <taxon>Vertebrata</taxon>
        <taxon>Euteleostomi</taxon>
        <taxon>Mammalia</taxon>
        <taxon>Eutheria</taxon>
        <taxon>Euarchontoglires</taxon>
        <taxon>Glires</taxon>
        <taxon>Rodentia</taxon>
        <taxon>Myomorpha</taxon>
        <taxon>Muroidea</taxon>
        <taxon>Cricetidae</taxon>
        <taxon>Cricetinae</taxon>
        <taxon>Cricetulus</taxon>
    </lineage>
</organism>
<reference evidence="2" key="1">
    <citation type="journal article" date="2011" name="Nat. Biotechnol.">
        <title>The genomic sequence of the Chinese hamster ovary (CHO)-K1 cell line.</title>
        <authorList>
            <person name="Xu X."/>
            <person name="Nagarajan H."/>
            <person name="Lewis N.E."/>
            <person name="Pan S."/>
            <person name="Cai Z."/>
            <person name="Liu X."/>
            <person name="Chen W."/>
            <person name="Xie M."/>
            <person name="Wang W."/>
            <person name="Hammond S."/>
            <person name="Andersen M.R."/>
            <person name="Neff N."/>
            <person name="Passarelli B."/>
            <person name="Koh W."/>
            <person name="Fan H.C."/>
            <person name="Wang J."/>
            <person name="Gui Y."/>
            <person name="Lee K.H."/>
            <person name="Betenbaugh M.J."/>
            <person name="Quake S.R."/>
            <person name="Famili I."/>
            <person name="Palsson B.O."/>
            <person name="Wang J."/>
        </authorList>
    </citation>
    <scope>NUCLEOTIDE SEQUENCE [LARGE SCALE GENOMIC DNA]</scope>
    <source>
        <strain evidence="2">CHO K1 cell line</strain>
    </source>
</reference>
<proteinExistence type="predicted"/>
<evidence type="ECO:0000313" key="1">
    <source>
        <dbReference type="EMBL" id="EGV97365.1"/>
    </source>
</evidence>